<dbReference type="EMBL" id="BAABAK010000001">
    <property type="protein sequence ID" value="GAA3950717.1"/>
    <property type="molecule type" value="Genomic_DNA"/>
</dbReference>
<keyword evidence="2" id="KW-1185">Reference proteome</keyword>
<name>A0ABP7NPH9_9SPHI</name>
<evidence type="ECO:0000313" key="2">
    <source>
        <dbReference type="Proteomes" id="UP001501081"/>
    </source>
</evidence>
<proteinExistence type="predicted"/>
<reference evidence="2" key="1">
    <citation type="journal article" date="2019" name="Int. J. Syst. Evol. Microbiol.">
        <title>The Global Catalogue of Microorganisms (GCM) 10K type strain sequencing project: providing services to taxonomists for standard genome sequencing and annotation.</title>
        <authorList>
            <consortium name="The Broad Institute Genomics Platform"/>
            <consortium name="The Broad Institute Genome Sequencing Center for Infectious Disease"/>
            <person name="Wu L."/>
            <person name="Ma J."/>
        </authorList>
    </citation>
    <scope>NUCLEOTIDE SEQUENCE [LARGE SCALE GENOMIC DNA]</scope>
    <source>
        <strain evidence="2">JCM 17338</strain>
    </source>
</reference>
<evidence type="ECO:0008006" key="3">
    <source>
        <dbReference type="Google" id="ProtNLM"/>
    </source>
</evidence>
<evidence type="ECO:0000313" key="1">
    <source>
        <dbReference type="EMBL" id="GAA3950717.1"/>
    </source>
</evidence>
<dbReference type="Proteomes" id="UP001501081">
    <property type="component" value="Unassembled WGS sequence"/>
</dbReference>
<organism evidence="1 2">
    <name type="scientific">Pedobacter ginsengiterrae</name>
    <dbReference type="NCBI Taxonomy" id="871696"/>
    <lineage>
        <taxon>Bacteria</taxon>
        <taxon>Pseudomonadati</taxon>
        <taxon>Bacteroidota</taxon>
        <taxon>Sphingobacteriia</taxon>
        <taxon>Sphingobacteriales</taxon>
        <taxon>Sphingobacteriaceae</taxon>
        <taxon>Pedobacter</taxon>
    </lineage>
</organism>
<comment type="caution">
    <text evidence="1">The sequence shown here is derived from an EMBL/GenBank/DDBJ whole genome shotgun (WGS) entry which is preliminary data.</text>
</comment>
<protein>
    <recommendedName>
        <fullName evidence="3">SH3 domain-containing protein</fullName>
    </recommendedName>
</protein>
<sequence>MITKAATPERILSIGEDLIVISEVKGDGSLFRVTTNGQFKGYIQKRSKEFFRLDGSSISNHLFSTICIALE</sequence>
<accession>A0ABP7NPH9</accession>
<gene>
    <name evidence="1" type="ORF">GCM10022246_01530</name>
</gene>